<feature type="region of interest" description="Disordered" evidence="1">
    <location>
        <begin position="1"/>
        <end position="20"/>
    </location>
</feature>
<dbReference type="InterPro" id="IPR029052">
    <property type="entry name" value="Metallo-depent_PP-like"/>
</dbReference>
<comment type="caution">
    <text evidence="3">The sequence shown here is derived from an EMBL/GenBank/DDBJ whole genome shotgun (WGS) entry which is preliminary data.</text>
</comment>
<dbReference type="PANTHER" id="PTHR42850">
    <property type="entry name" value="METALLOPHOSPHOESTERASE"/>
    <property type="match status" value="1"/>
</dbReference>
<feature type="region of interest" description="Disordered" evidence="1">
    <location>
        <begin position="345"/>
        <end position="371"/>
    </location>
</feature>
<feature type="compositionally biased region" description="Polar residues" evidence="1">
    <location>
        <begin position="182"/>
        <end position="197"/>
    </location>
</feature>
<feature type="domain" description="Calcineurin-like phosphoesterase" evidence="2">
    <location>
        <begin position="980"/>
        <end position="1106"/>
    </location>
</feature>
<dbReference type="AlphaFoldDB" id="A0ABD3Q2G0"/>
<accession>A0ABD3Q2G0</accession>
<feature type="region of interest" description="Disordered" evidence="1">
    <location>
        <begin position="873"/>
        <end position="925"/>
    </location>
</feature>
<dbReference type="InterPro" id="IPR004843">
    <property type="entry name" value="Calcineurin-like_PHP"/>
</dbReference>
<feature type="compositionally biased region" description="Acidic residues" evidence="1">
    <location>
        <begin position="873"/>
        <end position="919"/>
    </location>
</feature>
<feature type="compositionally biased region" description="Polar residues" evidence="1">
    <location>
        <begin position="206"/>
        <end position="224"/>
    </location>
</feature>
<keyword evidence="4" id="KW-1185">Reference proteome</keyword>
<feature type="compositionally biased region" description="Acidic residues" evidence="1">
    <location>
        <begin position="128"/>
        <end position="144"/>
    </location>
</feature>
<name>A0ABD3Q2G0_9STRA</name>
<dbReference type="SUPFAM" id="SSF56300">
    <property type="entry name" value="Metallo-dependent phosphatases"/>
    <property type="match status" value="1"/>
</dbReference>
<feature type="compositionally biased region" description="Low complexity" evidence="1">
    <location>
        <begin position="255"/>
        <end position="265"/>
    </location>
</feature>
<protein>
    <recommendedName>
        <fullName evidence="2">Calcineurin-like phosphoesterase domain-containing protein</fullName>
    </recommendedName>
</protein>
<feature type="region of interest" description="Disordered" evidence="1">
    <location>
        <begin position="447"/>
        <end position="503"/>
    </location>
</feature>
<evidence type="ECO:0000256" key="1">
    <source>
        <dbReference type="SAM" id="MobiDB-lite"/>
    </source>
</evidence>
<feature type="region of interest" description="Disordered" evidence="1">
    <location>
        <begin position="85"/>
        <end position="266"/>
    </location>
</feature>
<organism evidence="3 4">
    <name type="scientific">Cyclotella cryptica</name>
    <dbReference type="NCBI Taxonomy" id="29204"/>
    <lineage>
        <taxon>Eukaryota</taxon>
        <taxon>Sar</taxon>
        <taxon>Stramenopiles</taxon>
        <taxon>Ochrophyta</taxon>
        <taxon>Bacillariophyta</taxon>
        <taxon>Coscinodiscophyceae</taxon>
        <taxon>Thalassiosirophycidae</taxon>
        <taxon>Stephanodiscales</taxon>
        <taxon>Stephanodiscaceae</taxon>
        <taxon>Cyclotella</taxon>
    </lineage>
</organism>
<dbReference type="Gene3D" id="3.60.21.10">
    <property type="match status" value="1"/>
</dbReference>
<feature type="compositionally biased region" description="Basic residues" evidence="1">
    <location>
        <begin position="106"/>
        <end position="121"/>
    </location>
</feature>
<feature type="region of interest" description="Disordered" evidence="1">
    <location>
        <begin position="684"/>
        <end position="722"/>
    </location>
</feature>
<dbReference type="PANTHER" id="PTHR42850:SF4">
    <property type="entry name" value="ZINC-DEPENDENT ENDOPOLYPHOSPHATASE"/>
    <property type="match status" value="1"/>
</dbReference>
<proteinExistence type="predicted"/>
<feature type="compositionally biased region" description="Polar residues" evidence="1">
    <location>
        <begin position="465"/>
        <end position="480"/>
    </location>
</feature>
<evidence type="ECO:0000259" key="2">
    <source>
        <dbReference type="Pfam" id="PF00149"/>
    </source>
</evidence>
<dbReference type="EMBL" id="JABMIG020000089">
    <property type="protein sequence ID" value="KAL3793686.1"/>
    <property type="molecule type" value="Genomic_DNA"/>
</dbReference>
<gene>
    <name evidence="3" type="ORF">HJC23_010258</name>
</gene>
<dbReference type="Proteomes" id="UP001516023">
    <property type="component" value="Unassembled WGS sequence"/>
</dbReference>
<reference evidence="3 4" key="1">
    <citation type="journal article" date="2020" name="G3 (Bethesda)">
        <title>Improved Reference Genome for Cyclotella cryptica CCMP332, a Model for Cell Wall Morphogenesis, Salinity Adaptation, and Lipid Production in Diatoms (Bacillariophyta).</title>
        <authorList>
            <person name="Roberts W.R."/>
            <person name="Downey K.M."/>
            <person name="Ruck E.C."/>
            <person name="Traller J.C."/>
            <person name="Alverson A.J."/>
        </authorList>
    </citation>
    <scope>NUCLEOTIDE SEQUENCE [LARGE SCALE GENOMIC DNA]</scope>
    <source>
        <strain evidence="3 4">CCMP332</strain>
    </source>
</reference>
<sequence length="1204" mass="132840">MNPSTFTHSHGRQRGRRRETNSIMRQAFSLFWIGASLTKMNYAPVAIAFGFQTLPVTQHSHSFKFHRRNCNLIWDSSMLSKRTRVHMEPTNNGKSRDESAPNNESKRKRFGQRTPRKRKKLIAMNENENPDESVDGMDENDEDSQTSSSSSSMKHPRAKMKKLSSSAYSALLPPPAIGKGSISRQWEGTSTQPNGGSRSPGAASNKKGTSQGLRDTTDALSNATPKRVKQSKADEKSEGASTSDAASSSKKKNDLSSSPPFSSSSVNARFLSSKQSSYLPPPSLKVAGGENAELPEWGSLFVNPAPSQYDASSGFLSVPPTAFPTPAIEGVLPVSELFYRSTQSLSSSVGDDGEEAGDESSNRTTNTRKRAKAYKEAKADIALGDDEELPFSAEQSDSLSTPGNKIHIRRNKAVDSSLLLDEIATGIGMGMDGNQTPSEAVQRELTSMARQEQEEQRQLNRRTKQQQNTLPTQDKGTLESTVDEIDTDDKPASELSSKSAKLNKKKTKLLKGERVPGRKMVRRGMEMLVGGEPINADPPQRAIELNYFNKHPRLWHRAITLNSPDFGPLLHMHSAGKISKFEIGLYCENFFHMAQKWNICPEDLKFVVNEHELRNRNDNAVAEHAFAVGTNLQEGNVGSPVLKDDVKSIIQALASEELGLELNIDKGIIQDGLGRTIMFNAHELQAPKGFGTPPRQKKRKRDSRGGSSGIVSDKSLSPVHSLDKSGAIERDPILESVSEDSKLMFTLGGELKFSLGVTKAELESGPEHGKAFRRVLREGIASSINADEMGFDVQIAKLVINDVEGGSTDVVVQFQLDPREAMDMGEAERVAKDVNGALATAMDDGKMAMALAHAAREEKGWSSKTRSRIVEEFLFETEDDDDDKEFEADDEDDTNEEDKDEYDEPGDTEDDKDDDDEYDGPFGMAGDPTYEKDDLWLGGGNGGVFFDYSKSNFLNSPYKGCLGPYLVDAASQRAKQIQPRVIAIGDVHGCIDELQALLRKCDYHPGDTVIFLGDLVCKGPDSLSVVQMAREIGAIGVRGNHDFEVVRWHQAIKSGADPPVIGSEHYYVASALSTADLKWMYTLPWFISSSHLNALFVHAGFVSGIRLAKQNPRLMMNMRSILPDGTVTSKFFNNWPWARLWDGPQTVFFGHDADRGLQQYEHAIGLDTGCVYGGKLTACILPERRLVSVNAKREYFQYRRKHFD</sequence>
<evidence type="ECO:0000313" key="4">
    <source>
        <dbReference type="Proteomes" id="UP001516023"/>
    </source>
</evidence>
<evidence type="ECO:0000313" key="3">
    <source>
        <dbReference type="EMBL" id="KAL3793686.1"/>
    </source>
</evidence>
<dbReference type="Pfam" id="PF00149">
    <property type="entry name" value="Metallophos"/>
    <property type="match status" value="1"/>
</dbReference>
<dbReference type="InterPro" id="IPR050126">
    <property type="entry name" value="Ap4A_hydrolase"/>
</dbReference>